<dbReference type="EMBL" id="CP036339">
    <property type="protein sequence ID" value="QDT70886.1"/>
    <property type="molecule type" value="Genomic_DNA"/>
</dbReference>
<keyword evidence="2" id="KW-1185">Reference proteome</keyword>
<accession>A0A517TR81</accession>
<dbReference type="RefSeq" id="WP_145429827.1">
    <property type="nucleotide sequence ID" value="NZ_CP036339.1"/>
</dbReference>
<name>A0A517TR81_9BACT</name>
<evidence type="ECO:0000313" key="2">
    <source>
        <dbReference type="Proteomes" id="UP000317909"/>
    </source>
</evidence>
<dbReference type="KEGG" id="llh:I41_00390"/>
<sequence>MLDPAHPIAELLRHDRRYHFDAYVFVFEALRFAQEKMGLGAEPDDDVDDPDDQPERHVTGQQLCEAMRRYAHQQYGYLAKQVLNHWGIRSTGDFGEIVFNLIEIGQMRKTPDDRREDFDDVFDFDEGFRHSFQISAADAFEEPRS</sequence>
<protein>
    <submittedName>
        <fullName evidence="1">Uncharacterized protein</fullName>
    </submittedName>
</protein>
<reference evidence="1 2" key="1">
    <citation type="submission" date="2019-02" db="EMBL/GenBank/DDBJ databases">
        <title>Deep-cultivation of Planctomycetes and their phenomic and genomic characterization uncovers novel biology.</title>
        <authorList>
            <person name="Wiegand S."/>
            <person name="Jogler M."/>
            <person name="Boedeker C."/>
            <person name="Pinto D."/>
            <person name="Vollmers J."/>
            <person name="Rivas-Marin E."/>
            <person name="Kohn T."/>
            <person name="Peeters S.H."/>
            <person name="Heuer A."/>
            <person name="Rast P."/>
            <person name="Oberbeckmann S."/>
            <person name="Bunk B."/>
            <person name="Jeske O."/>
            <person name="Meyerdierks A."/>
            <person name="Storesund J.E."/>
            <person name="Kallscheuer N."/>
            <person name="Luecker S."/>
            <person name="Lage O.M."/>
            <person name="Pohl T."/>
            <person name="Merkel B.J."/>
            <person name="Hornburger P."/>
            <person name="Mueller R.-W."/>
            <person name="Bruemmer F."/>
            <person name="Labrenz M."/>
            <person name="Spormann A.M."/>
            <person name="Op den Camp H."/>
            <person name="Overmann J."/>
            <person name="Amann R."/>
            <person name="Jetten M.S.M."/>
            <person name="Mascher T."/>
            <person name="Medema M.H."/>
            <person name="Devos D.P."/>
            <person name="Kaster A.-K."/>
            <person name="Ovreas L."/>
            <person name="Rohde M."/>
            <person name="Galperin M.Y."/>
            <person name="Jogler C."/>
        </authorList>
    </citation>
    <scope>NUCLEOTIDE SEQUENCE [LARGE SCALE GENOMIC DNA]</scope>
    <source>
        <strain evidence="1 2">I41</strain>
    </source>
</reference>
<dbReference type="OrthoDB" id="282243at2"/>
<gene>
    <name evidence="1" type="ORF">I41_00390</name>
</gene>
<evidence type="ECO:0000313" key="1">
    <source>
        <dbReference type="EMBL" id="QDT70886.1"/>
    </source>
</evidence>
<organism evidence="1 2">
    <name type="scientific">Lacipirellula limnantheis</name>
    <dbReference type="NCBI Taxonomy" id="2528024"/>
    <lineage>
        <taxon>Bacteria</taxon>
        <taxon>Pseudomonadati</taxon>
        <taxon>Planctomycetota</taxon>
        <taxon>Planctomycetia</taxon>
        <taxon>Pirellulales</taxon>
        <taxon>Lacipirellulaceae</taxon>
        <taxon>Lacipirellula</taxon>
    </lineage>
</organism>
<dbReference type="Proteomes" id="UP000317909">
    <property type="component" value="Chromosome"/>
</dbReference>
<dbReference type="AlphaFoldDB" id="A0A517TR81"/>
<dbReference type="InterPro" id="IPR026406">
    <property type="entry name" value="Ver/Plancto_CHP"/>
</dbReference>
<dbReference type="NCBIfam" id="TIGR04138">
    <property type="entry name" value="Plancto_Ver_chp"/>
    <property type="match status" value="1"/>
</dbReference>
<proteinExistence type="predicted"/>